<feature type="domain" description="Putative E3 ubiquitin-protein ligase LIN N-terminal" evidence="2">
    <location>
        <begin position="94"/>
        <end position="153"/>
    </location>
</feature>
<protein>
    <recommendedName>
        <fullName evidence="2">Putative E3 ubiquitin-protein ligase LIN N-terminal domain-containing protein</fullName>
    </recommendedName>
</protein>
<keyword evidence="4" id="KW-1185">Reference proteome</keyword>
<evidence type="ECO:0000313" key="4">
    <source>
        <dbReference type="Proteomes" id="UP000823775"/>
    </source>
</evidence>
<feature type="non-terminal residue" evidence="3">
    <location>
        <position position="1"/>
    </location>
</feature>
<dbReference type="EMBL" id="JACEIK010000619">
    <property type="protein sequence ID" value="MCD7459891.1"/>
    <property type="molecule type" value="Genomic_DNA"/>
</dbReference>
<dbReference type="Pfam" id="PF23568">
    <property type="entry name" value="ARM_LIN"/>
    <property type="match status" value="1"/>
</dbReference>
<keyword evidence="1" id="KW-0812">Transmembrane</keyword>
<sequence>ITDDGFADIELAIESIERLVDSIDDSKRGVKEVFACSSTYRSSTSSKKMIELQLGISSRCLLIRHISLGHTCFLSFGSICFFLTFFISRFGILQELELLSSSDYADKEKQMKDLNKLYNDHIDIGTTKFALYYKQWLKVGAQAPAVPSVPLPSKVGYSTSRRRSMDSLTSNSSVKNNSLYRAVFGPLRREMMDDARNGIWEYEREGEEKISANGDDNSLSECEQAIRLVAKSWLDSHGDPETVKTLSTVPVDRRNNECFVCTEDDEILEIAI</sequence>
<dbReference type="Proteomes" id="UP000823775">
    <property type="component" value="Unassembled WGS sequence"/>
</dbReference>
<keyword evidence="1" id="KW-0472">Membrane</keyword>
<accession>A0ABS8SM02</accession>
<dbReference type="PANTHER" id="PTHR35549:SF3">
    <property type="entry name" value="E3 UBIQUITIN-PROTEIN LIGASE LIN"/>
    <property type="match status" value="1"/>
</dbReference>
<evidence type="ECO:0000256" key="1">
    <source>
        <dbReference type="SAM" id="Phobius"/>
    </source>
</evidence>
<evidence type="ECO:0000259" key="2">
    <source>
        <dbReference type="Pfam" id="PF23568"/>
    </source>
</evidence>
<name>A0ABS8SM02_DATST</name>
<dbReference type="PANTHER" id="PTHR35549">
    <property type="entry name" value="OS04G0584500 PROTEIN"/>
    <property type="match status" value="1"/>
</dbReference>
<evidence type="ECO:0000313" key="3">
    <source>
        <dbReference type="EMBL" id="MCD7459891.1"/>
    </source>
</evidence>
<proteinExistence type="predicted"/>
<organism evidence="3 4">
    <name type="scientific">Datura stramonium</name>
    <name type="common">Jimsonweed</name>
    <name type="synonym">Common thornapple</name>
    <dbReference type="NCBI Taxonomy" id="4076"/>
    <lineage>
        <taxon>Eukaryota</taxon>
        <taxon>Viridiplantae</taxon>
        <taxon>Streptophyta</taxon>
        <taxon>Embryophyta</taxon>
        <taxon>Tracheophyta</taxon>
        <taxon>Spermatophyta</taxon>
        <taxon>Magnoliopsida</taxon>
        <taxon>eudicotyledons</taxon>
        <taxon>Gunneridae</taxon>
        <taxon>Pentapetalae</taxon>
        <taxon>asterids</taxon>
        <taxon>lamiids</taxon>
        <taxon>Solanales</taxon>
        <taxon>Solanaceae</taxon>
        <taxon>Solanoideae</taxon>
        <taxon>Datureae</taxon>
        <taxon>Datura</taxon>
    </lineage>
</organism>
<comment type="caution">
    <text evidence="3">The sequence shown here is derived from an EMBL/GenBank/DDBJ whole genome shotgun (WGS) entry which is preliminary data.</text>
</comment>
<gene>
    <name evidence="3" type="ORF">HAX54_042208</name>
</gene>
<feature type="transmembrane region" description="Helical" evidence="1">
    <location>
        <begin position="72"/>
        <end position="92"/>
    </location>
</feature>
<dbReference type="InterPro" id="IPR056512">
    <property type="entry name" value="LIN_N"/>
</dbReference>
<reference evidence="3 4" key="1">
    <citation type="journal article" date="2021" name="BMC Genomics">
        <title>Datura genome reveals duplications of psychoactive alkaloid biosynthetic genes and high mutation rate following tissue culture.</title>
        <authorList>
            <person name="Rajewski A."/>
            <person name="Carter-House D."/>
            <person name="Stajich J."/>
            <person name="Litt A."/>
        </authorList>
    </citation>
    <scope>NUCLEOTIDE SEQUENCE [LARGE SCALE GENOMIC DNA]</scope>
    <source>
        <strain evidence="3">AR-01</strain>
    </source>
</reference>
<keyword evidence="1" id="KW-1133">Transmembrane helix</keyword>